<dbReference type="EMBL" id="PEBK01000005">
    <property type="protein sequence ID" value="PJM75100.1"/>
    <property type="molecule type" value="Genomic_DNA"/>
</dbReference>
<accession>A0A2M9HE57</accession>
<dbReference type="InterPro" id="IPR013830">
    <property type="entry name" value="SGNH_hydro"/>
</dbReference>
<name>A0A2M9HE57_9BIFI</name>
<evidence type="ECO:0000313" key="3">
    <source>
        <dbReference type="EMBL" id="PJM75100.1"/>
    </source>
</evidence>
<dbReference type="Proteomes" id="UP000231451">
    <property type="component" value="Unassembled WGS sequence"/>
</dbReference>
<reference evidence="3 4" key="1">
    <citation type="submission" date="2017-10" db="EMBL/GenBank/DDBJ databases">
        <title>Draft genome sequences of strains TRE 1, TRE 9, TRE H and TRI 7, isolated from tamarins, belonging to four potential novel Bifidobacterium species.</title>
        <authorList>
            <person name="Mattarelli P."/>
            <person name="Modesto M."/>
            <person name="Puglisi E."/>
            <person name="Morelli L."/>
            <person name="Spezio C."/>
            <person name="Bonetti A."/>
            <person name="Sandri C."/>
        </authorList>
    </citation>
    <scope>NUCLEOTIDE SEQUENCE [LARGE SCALE GENOMIC DNA]</scope>
    <source>
        <strain evidence="4">TRI7</strain>
    </source>
</reference>
<feature type="domain" description="SGNH hydrolase-type esterase" evidence="2">
    <location>
        <begin position="80"/>
        <end position="291"/>
    </location>
</feature>
<dbReference type="Pfam" id="PF13472">
    <property type="entry name" value="Lipase_GDSL_2"/>
    <property type="match status" value="1"/>
</dbReference>
<evidence type="ECO:0000256" key="1">
    <source>
        <dbReference type="SAM" id="MobiDB-lite"/>
    </source>
</evidence>
<dbReference type="SUPFAM" id="SSF52266">
    <property type="entry name" value="SGNH hydrolase"/>
    <property type="match status" value="1"/>
</dbReference>
<feature type="compositionally biased region" description="Basic residues" evidence="1">
    <location>
        <begin position="18"/>
        <end position="27"/>
    </location>
</feature>
<feature type="region of interest" description="Disordered" evidence="1">
    <location>
        <begin position="1"/>
        <end position="72"/>
    </location>
</feature>
<comment type="caution">
    <text evidence="3">The sequence shown here is derived from an EMBL/GenBank/DDBJ whole genome shotgun (WGS) entry which is preliminary data.</text>
</comment>
<dbReference type="OrthoDB" id="3228266at2"/>
<gene>
    <name evidence="3" type="ORF">CSQ87_05720</name>
</gene>
<dbReference type="Gene3D" id="3.40.50.1110">
    <property type="entry name" value="SGNH hydrolase"/>
    <property type="match status" value="1"/>
</dbReference>
<dbReference type="InterPro" id="IPR036514">
    <property type="entry name" value="SGNH_hydro_sf"/>
</dbReference>
<protein>
    <recommendedName>
        <fullName evidence="2">SGNH hydrolase-type esterase domain-containing protein</fullName>
    </recommendedName>
</protein>
<sequence length="314" mass="34535">MAGRRRRQIPANRGDHPRLRRHLRHNRRLEQRRQHQKRPVRPTGAGPTSKSGPARQTYKQRSLPMTDSPDSPLNGKVLYAFGDSIIDGHLYTRRSCVNVVAEREGLTLVKAARNGATIRYSTVTGGLGGQILQQAELIGVDQPKPDVIIFNGGANDAWPETIPAYLGAVGEAKDPAELDLNTYAGCFEATILAFRRHWPDVPIVYLAVAKIGRDWAVQNYLRQVQLAACAKWGVTVADVFGDTDLDARNEDMRVRYSFDMIGTDGLPGTPETAVYPDPDVHPSGTHPNLAGIDRYYAPIITKALRKALGVGLGD</sequence>
<dbReference type="CDD" id="cd00229">
    <property type="entry name" value="SGNH_hydrolase"/>
    <property type="match status" value="1"/>
</dbReference>
<organism evidence="3 4">
    <name type="scientific">Bifidobacterium simiarum</name>
    <dbReference type="NCBI Taxonomy" id="2045441"/>
    <lineage>
        <taxon>Bacteria</taxon>
        <taxon>Bacillati</taxon>
        <taxon>Actinomycetota</taxon>
        <taxon>Actinomycetes</taxon>
        <taxon>Bifidobacteriales</taxon>
        <taxon>Bifidobacteriaceae</taxon>
        <taxon>Bifidobacterium</taxon>
    </lineage>
</organism>
<feature type="compositionally biased region" description="Polar residues" evidence="1">
    <location>
        <begin position="57"/>
        <end position="71"/>
    </location>
</feature>
<proteinExistence type="predicted"/>
<evidence type="ECO:0000313" key="4">
    <source>
        <dbReference type="Proteomes" id="UP000231451"/>
    </source>
</evidence>
<keyword evidence="4" id="KW-1185">Reference proteome</keyword>
<dbReference type="AlphaFoldDB" id="A0A2M9HE57"/>
<evidence type="ECO:0000259" key="2">
    <source>
        <dbReference type="Pfam" id="PF13472"/>
    </source>
</evidence>